<dbReference type="GeneID" id="26840281"/>
<name>A0A0V1PXT2_9ASCO</name>
<keyword evidence="4" id="KW-1185">Reference proteome</keyword>
<evidence type="ECO:0000256" key="1">
    <source>
        <dbReference type="SAM" id="MobiDB-lite"/>
    </source>
</evidence>
<dbReference type="InterPro" id="IPR009730">
    <property type="entry name" value="MFAP1_C"/>
</dbReference>
<accession>A0A0V1PXT2</accession>
<feature type="region of interest" description="Disordered" evidence="1">
    <location>
        <begin position="1"/>
        <end position="74"/>
    </location>
</feature>
<sequence>MTDRESSSDTSGSDAESYESSSSEEVVLKPIFVSRKQRKSHEKQNGKPKASTNRSSQTEVPINKDTEDVDRKKEITLNKASHEVKIEKADGDEFDGIDDTDDIYPEREYQEWRIREKDRYARDREVMVQEEEMKDEIVRRGNLTEQELIEDFKKRQHEEDLLTSTKPKNYHKGAFFNDNEDINRLLKRTYEHVGDDDNDDDNAKDHSRPTKLKFN</sequence>
<dbReference type="PANTHER" id="PTHR15327">
    <property type="entry name" value="MICROFIBRIL-ASSOCIATED PROTEIN"/>
    <property type="match status" value="1"/>
</dbReference>
<organism evidence="3 4">
    <name type="scientific">Debaryomyces fabryi</name>
    <dbReference type="NCBI Taxonomy" id="58627"/>
    <lineage>
        <taxon>Eukaryota</taxon>
        <taxon>Fungi</taxon>
        <taxon>Dikarya</taxon>
        <taxon>Ascomycota</taxon>
        <taxon>Saccharomycotina</taxon>
        <taxon>Pichiomycetes</taxon>
        <taxon>Debaryomycetaceae</taxon>
        <taxon>Debaryomyces</taxon>
    </lineage>
</organism>
<dbReference type="OrthoDB" id="4026656at2759"/>
<evidence type="ECO:0000313" key="3">
    <source>
        <dbReference type="EMBL" id="KSA00962.1"/>
    </source>
</evidence>
<evidence type="ECO:0000259" key="2">
    <source>
        <dbReference type="Pfam" id="PF06991"/>
    </source>
</evidence>
<dbReference type="InterPro" id="IPR033194">
    <property type="entry name" value="MFAP1"/>
</dbReference>
<dbReference type="RefSeq" id="XP_015467064.1">
    <property type="nucleotide sequence ID" value="XM_015612101.1"/>
</dbReference>
<feature type="domain" description="Micro-fibrillar-associated protein 1 C-terminal" evidence="2">
    <location>
        <begin position="20"/>
        <end position="197"/>
    </location>
</feature>
<feature type="region of interest" description="Disordered" evidence="1">
    <location>
        <begin position="192"/>
        <end position="215"/>
    </location>
</feature>
<gene>
    <name evidence="3" type="ORF">AC631_03272</name>
</gene>
<reference evidence="3 4" key="1">
    <citation type="submission" date="2015-11" db="EMBL/GenBank/DDBJ databases">
        <title>The genome of Debaryomyces fabryi.</title>
        <authorList>
            <person name="Tafer H."/>
            <person name="Lopandic K."/>
        </authorList>
    </citation>
    <scope>NUCLEOTIDE SEQUENCE [LARGE SCALE GENOMIC DNA]</scope>
    <source>
        <strain evidence="3 4">CBS 789</strain>
    </source>
</reference>
<dbReference type="EMBL" id="LMYN01000068">
    <property type="protein sequence ID" value="KSA00962.1"/>
    <property type="molecule type" value="Genomic_DNA"/>
</dbReference>
<feature type="compositionally biased region" description="Basic and acidic residues" evidence="1">
    <location>
        <begin position="192"/>
        <end position="208"/>
    </location>
</feature>
<feature type="compositionally biased region" description="Basic and acidic residues" evidence="1">
    <location>
        <begin position="62"/>
        <end position="74"/>
    </location>
</feature>
<evidence type="ECO:0000313" key="4">
    <source>
        <dbReference type="Proteomes" id="UP000054251"/>
    </source>
</evidence>
<protein>
    <submittedName>
        <fullName evidence="3">Splicing factor, Prp19-binding domain-containing protein</fullName>
    </submittedName>
</protein>
<proteinExistence type="predicted"/>
<feature type="compositionally biased region" description="Polar residues" evidence="1">
    <location>
        <begin position="50"/>
        <end position="60"/>
    </location>
</feature>
<dbReference type="Proteomes" id="UP000054251">
    <property type="component" value="Unassembled WGS sequence"/>
</dbReference>
<feature type="region of interest" description="Disordered" evidence="1">
    <location>
        <begin position="155"/>
        <end position="175"/>
    </location>
</feature>
<dbReference type="Pfam" id="PF06991">
    <property type="entry name" value="MFAP1"/>
    <property type="match status" value="1"/>
</dbReference>
<dbReference type="AlphaFoldDB" id="A0A0V1PXT2"/>
<comment type="caution">
    <text evidence="3">The sequence shown here is derived from an EMBL/GenBank/DDBJ whole genome shotgun (WGS) entry which is preliminary data.</text>
</comment>
<feature type="compositionally biased region" description="Low complexity" evidence="1">
    <location>
        <begin position="8"/>
        <end position="25"/>
    </location>
</feature>